<organism evidence="2 3">
    <name type="scientific">Saccharopolyspora taberi</name>
    <dbReference type="NCBI Taxonomy" id="60895"/>
    <lineage>
        <taxon>Bacteria</taxon>
        <taxon>Bacillati</taxon>
        <taxon>Actinomycetota</taxon>
        <taxon>Actinomycetes</taxon>
        <taxon>Pseudonocardiales</taxon>
        <taxon>Pseudonocardiaceae</taxon>
        <taxon>Saccharopolyspora</taxon>
    </lineage>
</organism>
<keyword evidence="3" id="KW-1185">Reference proteome</keyword>
<dbReference type="EMBL" id="BAAAUX010000014">
    <property type="protein sequence ID" value="GAA2795046.1"/>
    <property type="molecule type" value="Genomic_DNA"/>
</dbReference>
<accession>A0ABN3VDM1</accession>
<dbReference type="Gene3D" id="3.40.50.12500">
    <property type="match status" value="1"/>
</dbReference>
<evidence type="ECO:0000256" key="1">
    <source>
        <dbReference type="ARBA" id="ARBA00038414"/>
    </source>
</evidence>
<protein>
    <submittedName>
        <fullName evidence="2">Aspartate/glutamate racemase family protein</fullName>
    </submittedName>
</protein>
<evidence type="ECO:0000313" key="2">
    <source>
        <dbReference type="EMBL" id="GAA2795046.1"/>
    </source>
</evidence>
<dbReference type="InterPro" id="IPR053714">
    <property type="entry name" value="Iso_Racemase_Enz_sf"/>
</dbReference>
<reference evidence="2 3" key="1">
    <citation type="journal article" date="2019" name="Int. J. Syst. Evol. Microbiol.">
        <title>The Global Catalogue of Microorganisms (GCM) 10K type strain sequencing project: providing services to taxonomists for standard genome sequencing and annotation.</title>
        <authorList>
            <consortium name="The Broad Institute Genomics Platform"/>
            <consortium name="The Broad Institute Genome Sequencing Center for Infectious Disease"/>
            <person name="Wu L."/>
            <person name="Ma J."/>
        </authorList>
    </citation>
    <scope>NUCLEOTIDE SEQUENCE [LARGE SCALE GENOMIC DNA]</scope>
    <source>
        <strain evidence="2 3">JCM 9383</strain>
    </source>
</reference>
<name>A0ABN3VDM1_9PSEU</name>
<dbReference type="PANTHER" id="PTHR28047:SF5">
    <property type="entry name" value="PROTEIN DCG1"/>
    <property type="match status" value="1"/>
</dbReference>
<evidence type="ECO:0000313" key="3">
    <source>
        <dbReference type="Proteomes" id="UP001500979"/>
    </source>
</evidence>
<comment type="similarity">
    <text evidence="1">Belongs to the HyuE racemase family.</text>
</comment>
<dbReference type="Pfam" id="PF01177">
    <property type="entry name" value="Asp_Glu_race"/>
    <property type="match status" value="1"/>
</dbReference>
<gene>
    <name evidence="2" type="ORF">GCM10010470_32520</name>
</gene>
<dbReference type="Proteomes" id="UP001500979">
    <property type="component" value="Unassembled WGS sequence"/>
</dbReference>
<dbReference type="RefSeq" id="WP_344680523.1">
    <property type="nucleotide sequence ID" value="NZ_BAAAUX010000014.1"/>
</dbReference>
<sequence length="243" mass="25061">MRIVLVNANTTEAVTEAIRQQAAAVAGPGTEILAVTPSFGAESVESNFENHLAAVAIMDRVAAIRDPFDAVVLAGFGEHGKEGLAELLDVPVVDATEAAAHVACLLGRRYAVVTSLRRTLGRIRDRLALAGLAGNCVSVRATGLPVLQLEADPERAAQRLAEEAVLAVDEDGADVICLGCAGMAELASRVEAATSVPVVDGVTAAVGLAETLVRLYLQPSKAAYPAPRPKAITGWPLPSVPGS</sequence>
<dbReference type="InterPro" id="IPR015942">
    <property type="entry name" value="Asp/Glu/hydantoin_racemase"/>
</dbReference>
<proteinExistence type="inferred from homology"/>
<dbReference type="PANTHER" id="PTHR28047">
    <property type="entry name" value="PROTEIN DCG1"/>
    <property type="match status" value="1"/>
</dbReference>
<comment type="caution">
    <text evidence="2">The sequence shown here is derived from an EMBL/GenBank/DDBJ whole genome shotgun (WGS) entry which is preliminary data.</text>
</comment>
<dbReference type="InterPro" id="IPR052186">
    <property type="entry name" value="Hydantoin_racemase-like"/>
</dbReference>